<reference evidence="2 3" key="2">
    <citation type="journal article" date="2012" name="PLoS Pathog.">
        <title>Diverse lifestyles and strategies of plant pathogenesis encoded in the genomes of eighteen Dothideomycetes fungi.</title>
        <authorList>
            <person name="Ohm R.A."/>
            <person name="Feau N."/>
            <person name="Henrissat B."/>
            <person name="Schoch C.L."/>
            <person name="Horwitz B.A."/>
            <person name="Barry K.W."/>
            <person name="Condon B.J."/>
            <person name="Copeland A.C."/>
            <person name="Dhillon B."/>
            <person name="Glaser F."/>
            <person name="Hesse C.N."/>
            <person name="Kosti I."/>
            <person name="LaButti K."/>
            <person name="Lindquist E.A."/>
            <person name="Lucas S."/>
            <person name="Salamov A.A."/>
            <person name="Bradshaw R.E."/>
            <person name="Ciuffetti L."/>
            <person name="Hamelin R.C."/>
            <person name="Kema G.H.J."/>
            <person name="Lawrence C."/>
            <person name="Scott J.A."/>
            <person name="Spatafora J.W."/>
            <person name="Turgeon B.G."/>
            <person name="de Wit P.J.G.M."/>
            <person name="Zhong S."/>
            <person name="Goodwin S.B."/>
            <person name="Grigoriev I.V."/>
        </authorList>
    </citation>
    <scope>NUCLEOTIDE SEQUENCE [LARGE SCALE GENOMIC DNA]</scope>
    <source>
        <strain evidence="3">NZE10 / CBS 128990</strain>
    </source>
</reference>
<feature type="region of interest" description="Disordered" evidence="1">
    <location>
        <begin position="385"/>
        <end position="426"/>
    </location>
</feature>
<feature type="compositionally biased region" description="Basic and acidic residues" evidence="1">
    <location>
        <begin position="397"/>
        <end position="410"/>
    </location>
</feature>
<accession>N1PNA1</accession>
<dbReference type="SUPFAM" id="SSF52047">
    <property type="entry name" value="RNI-like"/>
    <property type="match status" value="1"/>
</dbReference>
<sequence>MWLIVTPFPQHLQPSNNTPAIAAQRNRTCCTQSAVTLYLDTNSTMGKSNKFDYTNRPSSGAKLGNLAGRALEKEADKVQKDVEKQAAKARKQSSSSVVSSQSSSPGDVVMHHLDIKIPSKQLGDGGAMAMAVGLRKALEKGTYSSGIALEDLNLADNGVTTATLEQLAPAIKLACHDVKTLDLSNNAIQVESDEQARQWHTFLRSFGDCRKMRRLDLSGNPLGSRALEIMAQVYTKEPPIVYMSASGNMSVVSLSSHGDGLEPVSEDLPEASGMLDGQHLKRRCGLRSIPYITLNDIVLDEAGALWLSYLLEEHPYPSQLIDAINATSLSSPIETYGQGQHRHGIELHLKEPDIGKDGLSLLKRAELVRQQTMLADQFSMNGSEARSVEVGGQTTRRMSERKATRGDRRASLRSVLTTDGEQEQSELESIRKKIQRSVIEKHGASSIELWRASLSIVRTARVLMSISPKVKGSIYTGPALFDYSKATSRPVTPANRSISARASPAGTLRQGTYAATLTANTDVRAGEPLIAITDVTNTPTTPKMVFKAHRRGGISEGSDAVDSDEVAKKLNDIRLIVKRDGNPQRFVKYQEGAWKHRMDEGNGAGKSYRDRDVESQLPYNVMEEIALHSVDLWAQRLLTEKQRKRCMKWGLERSNFAAEREWHKMADSAQVVMLLERTGCLAYQRD</sequence>
<dbReference type="InterPro" id="IPR032675">
    <property type="entry name" value="LRR_dom_sf"/>
</dbReference>
<dbReference type="Gene3D" id="3.80.10.10">
    <property type="entry name" value="Ribonuclease Inhibitor"/>
    <property type="match status" value="1"/>
</dbReference>
<dbReference type="OrthoDB" id="9876299at2759"/>
<dbReference type="EMBL" id="KB446538">
    <property type="protein sequence ID" value="EME44906.1"/>
    <property type="molecule type" value="Genomic_DNA"/>
</dbReference>
<protein>
    <submittedName>
        <fullName evidence="2">Uncharacterized protein</fullName>
    </submittedName>
</protein>
<gene>
    <name evidence="2" type="ORF">DOTSEDRAFT_61526</name>
</gene>
<reference evidence="3" key="1">
    <citation type="journal article" date="2012" name="PLoS Genet.">
        <title>The genomes of the fungal plant pathogens Cladosporium fulvum and Dothistroma septosporum reveal adaptation to different hosts and lifestyles but also signatures of common ancestry.</title>
        <authorList>
            <person name="de Wit P.J.G.M."/>
            <person name="van der Burgt A."/>
            <person name="Oekmen B."/>
            <person name="Stergiopoulos I."/>
            <person name="Abd-Elsalam K.A."/>
            <person name="Aerts A.L."/>
            <person name="Bahkali A.H."/>
            <person name="Beenen H.G."/>
            <person name="Chettri P."/>
            <person name="Cox M.P."/>
            <person name="Datema E."/>
            <person name="de Vries R.P."/>
            <person name="Dhillon B."/>
            <person name="Ganley A.R."/>
            <person name="Griffiths S.A."/>
            <person name="Guo Y."/>
            <person name="Hamelin R.C."/>
            <person name="Henrissat B."/>
            <person name="Kabir M.S."/>
            <person name="Jashni M.K."/>
            <person name="Kema G."/>
            <person name="Klaubauf S."/>
            <person name="Lapidus A."/>
            <person name="Levasseur A."/>
            <person name="Lindquist E."/>
            <person name="Mehrabi R."/>
            <person name="Ohm R.A."/>
            <person name="Owen T.J."/>
            <person name="Salamov A."/>
            <person name="Schwelm A."/>
            <person name="Schijlen E."/>
            <person name="Sun H."/>
            <person name="van den Burg H.A."/>
            <person name="van Ham R.C.H.J."/>
            <person name="Zhang S."/>
            <person name="Goodwin S.B."/>
            <person name="Grigoriev I.V."/>
            <person name="Collemare J."/>
            <person name="Bradshaw R.E."/>
        </authorList>
    </citation>
    <scope>NUCLEOTIDE SEQUENCE [LARGE SCALE GENOMIC DNA]</scope>
    <source>
        <strain evidence="3">NZE10 / CBS 128990</strain>
    </source>
</reference>
<organism evidence="2 3">
    <name type="scientific">Dothistroma septosporum (strain NZE10 / CBS 128990)</name>
    <name type="common">Red band needle blight fungus</name>
    <name type="synonym">Mycosphaerella pini</name>
    <dbReference type="NCBI Taxonomy" id="675120"/>
    <lineage>
        <taxon>Eukaryota</taxon>
        <taxon>Fungi</taxon>
        <taxon>Dikarya</taxon>
        <taxon>Ascomycota</taxon>
        <taxon>Pezizomycotina</taxon>
        <taxon>Dothideomycetes</taxon>
        <taxon>Dothideomycetidae</taxon>
        <taxon>Mycosphaerellales</taxon>
        <taxon>Mycosphaerellaceae</taxon>
        <taxon>Dothistroma</taxon>
    </lineage>
</organism>
<feature type="compositionally biased region" description="Low complexity" evidence="1">
    <location>
        <begin position="92"/>
        <end position="104"/>
    </location>
</feature>
<dbReference type="OMA" id="IKLACHD"/>
<name>N1PNA1_DOTSN</name>
<proteinExistence type="predicted"/>
<dbReference type="eggNOG" id="ENOG502S5T4">
    <property type="taxonomic scope" value="Eukaryota"/>
</dbReference>
<dbReference type="AlphaFoldDB" id="N1PNA1"/>
<feature type="region of interest" description="Disordered" evidence="1">
    <location>
        <begin position="87"/>
        <end position="106"/>
    </location>
</feature>
<keyword evidence="3" id="KW-1185">Reference proteome</keyword>
<evidence type="ECO:0000313" key="2">
    <source>
        <dbReference type="EMBL" id="EME44906.1"/>
    </source>
</evidence>
<evidence type="ECO:0000256" key="1">
    <source>
        <dbReference type="SAM" id="MobiDB-lite"/>
    </source>
</evidence>
<evidence type="ECO:0000313" key="3">
    <source>
        <dbReference type="Proteomes" id="UP000016933"/>
    </source>
</evidence>
<dbReference type="HOGENOM" id="CLU_467092_0_0_1"/>
<dbReference type="Proteomes" id="UP000016933">
    <property type="component" value="Unassembled WGS sequence"/>
</dbReference>